<protein>
    <submittedName>
        <fullName evidence="3">Putative molybdopterin synthase sulfurylase</fullName>
    </submittedName>
</protein>
<dbReference type="EMBL" id="LVJN01000020">
    <property type="protein sequence ID" value="OSM02241.1"/>
    <property type="molecule type" value="Genomic_DNA"/>
</dbReference>
<dbReference type="GO" id="GO:0016779">
    <property type="term" value="F:nucleotidyltransferase activity"/>
    <property type="evidence" value="ECO:0007669"/>
    <property type="project" value="TreeGrafter"/>
</dbReference>
<sequence length="257" mass="27218">MDDAQLQRYARQILLPQVDIAGQERLLGAHALILGLGGLGSPVALYLASAGVGRLTLVDDDVVSLSNLQRQILHRTADVGRAKTESARDALTAINPDVALELVPCRLSGAELRAACASADVVVDACDNFAARHEHNRVCVQSATPLVWGAAERLQGQAGVVDRRHPEAGCYRCFQPDNGAPDTPCNTLGVFTPLVGIIGSIMANEALKILLGGGETLAGRTLLLDAWNLEFHSFRLPRRADCPVCGAAAARTAQSTR</sequence>
<dbReference type="AlphaFoldDB" id="A0A1Y2K2H7"/>
<dbReference type="GO" id="GO:0005829">
    <property type="term" value="C:cytosol"/>
    <property type="evidence" value="ECO:0007669"/>
    <property type="project" value="TreeGrafter"/>
</dbReference>
<keyword evidence="4" id="KW-1185">Reference proteome</keyword>
<feature type="domain" description="THIF-type NAD/FAD binding fold" evidence="2">
    <location>
        <begin position="9"/>
        <end position="244"/>
    </location>
</feature>
<dbReference type="STRING" id="1434232.MAIT1_02351"/>
<name>A0A1Y2K2H7_9PROT</name>
<dbReference type="RefSeq" id="WP_085444724.1">
    <property type="nucleotide sequence ID" value="NZ_LVJN01000020.1"/>
</dbReference>
<dbReference type="PANTHER" id="PTHR10953">
    <property type="entry name" value="UBIQUITIN-ACTIVATING ENZYME E1"/>
    <property type="match status" value="1"/>
</dbReference>
<dbReference type="PANTHER" id="PTHR10953:SF240">
    <property type="entry name" value="SULFUR CARRIER PROTEIN THIS ADENYLYLTRANSFERASE"/>
    <property type="match status" value="1"/>
</dbReference>
<dbReference type="FunFam" id="3.40.50.720:FF:000080">
    <property type="entry name" value="Thiazole biosynthesis adenylyltransferase ThiF"/>
    <property type="match status" value="1"/>
</dbReference>
<evidence type="ECO:0000313" key="3">
    <source>
        <dbReference type="EMBL" id="OSM02241.1"/>
    </source>
</evidence>
<dbReference type="Pfam" id="PF00899">
    <property type="entry name" value="ThiF"/>
    <property type="match status" value="1"/>
</dbReference>
<dbReference type="Gene3D" id="3.40.50.720">
    <property type="entry name" value="NAD(P)-binding Rossmann-like Domain"/>
    <property type="match status" value="1"/>
</dbReference>
<gene>
    <name evidence="3" type="primary">moeB</name>
    <name evidence="3" type="ORF">MAIT1_02351</name>
</gene>
<organism evidence="3 4">
    <name type="scientific">Magnetofaba australis IT-1</name>
    <dbReference type="NCBI Taxonomy" id="1434232"/>
    <lineage>
        <taxon>Bacteria</taxon>
        <taxon>Pseudomonadati</taxon>
        <taxon>Pseudomonadota</taxon>
        <taxon>Magnetococcia</taxon>
        <taxon>Magnetococcales</taxon>
        <taxon>Magnetococcaceae</taxon>
        <taxon>Magnetofaba</taxon>
    </lineage>
</organism>
<dbReference type="GO" id="GO:0004792">
    <property type="term" value="F:thiosulfate-cyanide sulfurtransferase activity"/>
    <property type="evidence" value="ECO:0007669"/>
    <property type="project" value="TreeGrafter"/>
</dbReference>
<dbReference type="InterPro" id="IPR045886">
    <property type="entry name" value="ThiF/MoeB/HesA"/>
</dbReference>
<comment type="caution">
    <text evidence="3">The sequence shown here is derived from an EMBL/GenBank/DDBJ whole genome shotgun (WGS) entry which is preliminary data.</text>
</comment>
<dbReference type="InterPro" id="IPR035985">
    <property type="entry name" value="Ubiquitin-activating_enz"/>
</dbReference>
<dbReference type="GO" id="GO:0008641">
    <property type="term" value="F:ubiquitin-like modifier activating enzyme activity"/>
    <property type="evidence" value="ECO:0007669"/>
    <property type="project" value="InterPro"/>
</dbReference>
<proteinExistence type="inferred from homology"/>
<dbReference type="CDD" id="cd00757">
    <property type="entry name" value="ThiF_MoeB_HesA_family"/>
    <property type="match status" value="1"/>
</dbReference>
<dbReference type="OrthoDB" id="9804286at2"/>
<accession>A0A1Y2K2H7</accession>
<dbReference type="InterPro" id="IPR000594">
    <property type="entry name" value="ThiF_NAD_FAD-bd"/>
</dbReference>
<dbReference type="GO" id="GO:0008146">
    <property type="term" value="F:sulfotransferase activity"/>
    <property type="evidence" value="ECO:0007669"/>
    <property type="project" value="TreeGrafter"/>
</dbReference>
<evidence type="ECO:0000256" key="1">
    <source>
        <dbReference type="ARBA" id="ARBA00009919"/>
    </source>
</evidence>
<evidence type="ECO:0000313" key="4">
    <source>
        <dbReference type="Proteomes" id="UP000194003"/>
    </source>
</evidence>
<dbReference type="NCBIfam" id="NF004281">
    <property type="entry name" value="PRK05690.1"/>
    <property type="match status" value="1"/>
</dbReference>
<reference evidence="3 4" key="1">
    <citation type="journal article" date="2016" name="BMC Genomics">
        <title>Combined genomic and structural analyses of a cultured magnetotactic bacterium reveals its niche adaptation to a dynamic environment.</title>
        <authorList>
            <person name="Araujo A.C."/>
            <person name="Morillo V."/>
            <person name="Cypriano J."/>
            <person name="Teixeira L.C."/>
            <person name="Leao P."/>
            <person name="Lyra S."/>
            <person name="Almeida L.G."/>
            <person name="Bazylinski D.A."/>
            <person name="Vasconcellos A.T."/>
            <person name="Abreu F."/>
            <person name="Lins U."/>
        </authorList>
    </citation>
    <scope>NUCLEOTIDE SEQUENCE [LARGE SCALE GENOMIC DNA]</scope>
    <source>
        <strain evidence="3 4">IT-1</strain>
    </source>
</reference>
<evidence type="ECO:0000259" key="2">
    <source>
        <dbReference type="Pfam" id="PF00899"/>
    </source>
</evidence>
<dbReference type="Proteomes" id="UP000194003">
    <property type="component" value="Unassembled WGS sequence"/>
</dbReference>
<dbReference type="SUPFAM" id="SSF69572">
    <property type="entry name" value="Activating enzymes of the ubiquitin-like proteins"/>
    <property type="match status" value="1"/>
</dbReference>
<comment type="similarity">
    <text evidence="1">Belongs to the HesA/MoeB/ThiF family.</text>
</comment>